<feature type="transmembrane region" description="Helical" evidence="6">
    <location>
        <begin position="636"/>
        <end position="656"/>
    </location>
</feature>
<keyword evidence="3 6" id="KW-1133">Transmembrane helix</keyword>
<dbReference type="GO" id="GO:0016020">
    <property type="term" value="C:membrane"/>
    <property type="evidence" value="ECO:0007669"/>
    <property type="project" value="UniProtKB-SubCell"/>
</dbReference>
<feature type="transmembrane region" description="Helical" evidence="6">
    <location>
        <begin position="180"/>
        <end position="197"/>
    </location>
</feature>
<evidence type="ECO:0000256" key="6">
    <source>
        <dbReference type="SAM" id="Phobius"/>
    </source>
</evidence>
<feature type="transmembrane region" description="Helical" evidence="6">
    <location>
        <begin position="336"/>
        <end position="357"/>
    </location>
</feature>
<feature type="transmembrane region" description="Helical" evidence="6">
    <location>
        <begin position="390"/>
        <end position="413"/>
    </location>
</feature>
<accession>A0A6P1DX70</accession>
<keyword evidence="10" id="KW-1185">Reference proteome</keyword>
<feature type="transmembrane region" description="Helical" evidence="6">
    <location>
        <begin position="235"/>
        <end position="254"/>
    </location>
</feature>
<dbReference type="Proteomes" id="UP000471640">
    <property type="component" value="Unassembled WGS sequence"/>
</dbReference>
<feature type="transmembrane region" description="Helical" evidence="6">
    <location>
        <begin position="69"/>
        <end position="86"/>
    </location>
</feature>
<comment type="subcellular location">
    <subcellularLocation>
        <location evidence="1">Endomembrane system</location>
        <topology evidence="1">Multi-pass membrane protein</topology>
    </subcellularLocation>
    <subcellularLocation>
        <location evidence="5">Membrane</location>
        <topology evidence="5">Multi-pass membrane protein</topology>
    </subcellularLocation>
</comment>
<feature type="domain" description="NADH:quinone oxidoreductase/Mrp antiporter transmembrane" evidence="7">
    <location>
        <begin position="198"/>
        <end position="472"/>
    </location>
</feature>
<feature type="transmembrane region" description="Helical" evidence="6">
    <location>
        <begin position="130"/>
        <end position="148"/>
    </location>
</feature>
<feature type="transmembrane region" description="Helical" evidence="6">
    <location>
        <begin position="93"/>
        <end position="110"/>
    </location>
</feature>
<evidence type="ECO:0000256" key="2">
    <source>
        <dbReference type="ARBA" id="ARBA00022692"/>
    </source>
</evidence>
<protein>
    <submittedName>
        <fullName evidence="9">Na+/H+ antiporter subunit A</fullName>
    </submittedName>
</protein>
<reference evidence="10" key="1">
    <citation type="journal article" date="2020" name="Microbiol. Resour. Announc.">
        <title>Draft Genome Sequences of Thiorhodococcus mannitoliphagus and Thiorhodococcus minor, Purple Sulfur Photosynthetic Bacteria in the Gammaproteobacterial Family Chromatiaceae.</title>
        <authorList>
            <person name="Aviles F.A."/>
            <person name="Meyer T.E."/>
            <person name="Kyndt J.A."/>
        </authorList>
    </citation>
    <scope>NUCLEOTIDE SEQUENCE [LARGE SCALE GENOMIC DNA]</scope>
    <source>
        <strain evidence="10">DSM 18266</strain>
    </source>
</reference>
<evidence type="ECO:0000256" key="1">
    <source>
        <dbReference type="ARBA" id="ARBA00004127"/>
    </source>
</evidence>
<feature type="domain" description="NADH-Ubiquinone oxidoreductase (complex I) chain 5 N-terminal" evidence="8">
    <location>
        <begin position="120"/>
        <end position="153"/>
    </location>
</feature>
<feature type="transmembrane region" description="Helical" evidence="6">
    <location>
        <begin position="298"/>
        <end position="316"/>
    </location>
</feature>
<keyword evidence="2 5" id="KW-0812">Transmembrane</keyword>
<feature type="transmembrane region" description="Helical" evidence="6">
    <location>
        <begin position="266"/>
        <end position="286"/>
    </location>
</feature>
<dbReference type="AlphaFoldDB" id="A0A6P1DX70"/>
<feature type="transmembrane region" description="Helical" evidence="6">
    <location>
        <begin position="364"/>
        <end position="384"/>
    </location>
</feature>
<dbReference type="PANTHER" id="PTHR43373">
    <property type="entry name" value="NA(+)/H(+) ANTIPORTER SUBUNIT"/>
    <property type="match status" value="1"/>
</dbReference>
<feature type="transmembrane region" description="Helical" evidence="6">
    <location>
        <begin position="568"/>
        <end position="587"/>
    </location>
</feature>
<dbReference type="GO" id="GO:0012505">
    <property type="term" value="C:endomembrane system"/>
    <property type="evidence" value="ECO:0007669"/>
    <property type="project" value="UniProtKB-SubCell"/>
</dbReference>
<evidence type="ECO:0000259" key="7">
    <source>
        <dbReference type="Pfam" id="PF00361"/>
    </source>
</evidence>
<feature type="transmembrane region" description="Helical" evidence="6">
    <location>
        <begin position="31"/>
        <end position="49"/>
    </location>
</feature>
<dbReference type="Pfam" id="PF00662">
    <property type="entry name" value="Proton_antipo_N"/>
    <property type="match status" value="1"/>
</dbReference>
<dbReference type="EMBL" id="JAAIJR010000024">
    <property type="protein sequence ID" value="NEX20245.1"/>
    <property type="molecule type" value="Genomic_DNA"/>
</dbReference>
<organism evidence="9 10">
    <name type="scientific">Thiorhodococcus mannitoliphagus</name>
    <dbReference type="NCBI Taxonomy" id="329406"/>
    <lineage>
        <taxon>Bacteria</taxon>
        <taxon>Pseudomonadati</taxon>
        <taxon>Pseudomonadota</taxon>
        <taxon>Gammaproteobacteria</taxon>
        <taxon>Chromatiales</taxon>
        <taxon>Chromatiaceae</taxon>
        <taxon>Thiorhodococcus</taxon>
    </lineage>
</organism>
<evidence type="ECO:0000313" key="10">
    <source>
        <dbReference type="Proteomes" id="UP000471640"/>
    </source>
</evidence>
<reference evidence="9 10" key="2">
    <citation type="submission" date="2020-02" db="EMBL/GenBank/DDBJ databases">
        <title>Genome sequences of Thiorhodococcus mannitoliphagus and Thiorhodococcus minor, purple sulfur photosynthetic bacteria in the gammaproteobacterial family, Chromatiaceae.</title>
        <authorList>
            <person name="Aviles F.A."/>
            <person name="Meyer T.E."/>
            <person name="Kyndt J.A."/>
        </authorList>
    </citation>
    <scope>NUCLEOTIDE SEQUENCE [LARGE SCALE GENOMIC DNA]</scope>
    <source>
        <strain evidence="9 10">DSM 18266</strain>
    </source>
</reference>
<evidence type="ECO:0000259" key="8">
    <source>
        <dbReference type="Pfam" id="PF00662"/>
    </source>
</evidence>
<proteinExistence type="predicted"/>
<dbReference type="PANTHER" id="PTHR43373:SF1">
    <property type="entry name" value="NA(+)_H(+) ANTIPORTER SUBUNIT A"/>
    <property type="match status" value="1"/>
</dbReference>
<feature type="transmembrane region" description="Helical" evidence="6">
    <location>
        <begin position="6"/>
        <end position="24"/>
    </location>
</feature>
<name>A0A6P1DX70_9GAMM</name>
<dbReference type="InterPro" id="IPR001750">
    <property type="entry name" value="ND/Mrp_TM"/>
</dbReference>
<dbReference type="PRINTS" id="PR01434">
    <property type="entry name" value="NADHDHGNASE5"/>
</dbReference>
<dbReference type="InterPro" id="IPR001516">
    <property type="entry name" value="Proton_antipo_N"/>
</dbReference>
<evidence type="ECO:0000256" key="4">
    <source>
        <dbReference type="ARBA" id="ARBA00023136"/>
    </source>
</evidence>
<feature type="transmembrane region" description="Helical" evidence="6">
    <location>
        <begin position="475"/>
        <end position="497"/>
    </location>
</feature>
<sequence>MYLISFLILFSLIAGLAIAAAPTVGAQALRIRFSVGALALASVLLALLQASRGPEFYALGDGLTHVLDWLFMAGGVALAALLLWFCRRIKPREWYIPVLIVVQTGLMLYAELFGQHPEIAHPFYVDSFSVLMALIIAIVGGLICIHAIRYMHDYLAHAAGQHEAGDVDTAQQRPERSRSLFFFVLFLFLAAMFGIVFANNLLWLFFFWEVTTLCSFWLISYSGTDEAIRNGFRALGFNLIGGVSFAAAIVWLTHGPGLHTWELDQLVAGGSALALIPAVLIAVAGLSKSAQMPFSSWLLGAMVAPTPVSALLHSSTMVKAGVFILIKLSPVFHDTFAGLLLSLIGGLTFLATSLIAVNQRNAKLVLAYSTIANLGLIVMCAGVGTAATMWAAILLILFHAVAKALLFLAVGTTEHLIGSRDIEDMEGLVYRRPTIAAMLLVGMLGMFLAPFGMLLGKYTCFQAFLSMDVMWGDGVMLAVILAFGSAPTLFFWSKWMGKLVAVPRSAPPGSAPIPRDEAIALFSLTALTYIACALFPLADTGFVLPYTQHLASLGLIAAPSFAMPWETIMLMSIMLAGLFLMPLAFWLRPPRYAEVSAYLSGANVDGSASYRGAMGAERMVESRGYYLSGFLQEATMVRVGLIGCGALMFLMLIGALL</sequence>
<dbReference type="RefSeq" id="WP_164653346.1">
    <property type="nucleotide sequence ID" value="NZ_JAAIJR010000024.1"/>
</dbReference>
<keyword evidence="4 6" id="KW-0472">Membrane</keyword>
<evidence type="ECO:0000256" key="3">
    <source>
        <dbReference type="ARBA" id="ARBA00022989"/>
    </source>
</evidence>
<comment type="caution">
    <text evidence="9">The sequence shown here is derived from an EMBL/GenBank/DDBJ whole genome shotgun (WGS) entry which is preliminary data.</text>
</comment>
<evidence type="ECO:0000313" key="9">
    <source>
        <dbReference type="EMBL" id="NEX20245.1"/>
    </source>
</evidence>
<dbReference type="Pfam" id="PF00361">
    <property type="entry name" value="Proton_antipo_M"/>
    <property type="match status" value="1"/>
</dbReference>
<evidence type="ECO:0000256" key="5">
    <source>
        <dbReference type="RuleBase" id="RU000320"/>
    </source>
</evidence>
<gene>
    <name evidence="9" type="ORF">G3480_07945</name>
</gene>
<feature type="transmembrane region" description="Helical" evidence="6">
    <location>
        <begin position="203"/>
        <end position="223"/>
    </location>
</feature>
<feature type="transmembrane region" description="Helical" evidence="6">
    <location>
        <begin position="518"/>
        <end position="537"/>
    </location>
</feature>
<feature type="transmembrane region" description="Helical" evidence="6">
    <location>
        <begin position="434"/>
        <end position="455"/>
    </location>
</feature>
<dbReference type="InterPro" id="IPR050616">
    <property type="entry name" value="CPA3_Na-H_Antiporter_A"/>
</dbReference>